<evidence type="ECO:0000313" key="2">
    <source>
        <dbReference type="EMBL" id="MBK6006963.1"/>
    </source>
</evidence>
<sequence length="92" mass="9558">MSPLASLLHLLSFFAPALVVAAFVALAARVLLPPAARPSSWGFAFVLNFAAGAVALGAGLWYFGHDGKMATYAALVLAVASTQWLAGRAWRG</sequence>
<comment type="caution">
    <text evidence="2">The sequence shown here is derived from an EMBL/GenBank/DDBJ whole genome shotgun (WGS) entry which is preliminary data.</text>
</comment>
<dbReference type="AlphaFoldDB" id="A0A934WMY1"/>
<organism evidence="2 3">
    <name type="scientific">Ramlibacter ginsenosidimutans</name>
    <dbReference type="NCBI Taxonomy" id="502333"/>
    <lineage>
        <taxon>Bacteria</taxon>
        <taxon>Pseudomonadati</taxon>
        <taxon>Pseudomonadota</taxon>
        <taxon>Betaproteobacteria</taxon>
        <taxon>Burkholderiales</taxon>
        <taxon>Comamonadaceae</taxon>
        <taxon>Ramlibacter</taxon>
    </lineage>
</organism>
<keyword evidence="1" id="KW-0812">Transmembrane</keyword>
<feature type="transmembrane region" description="Helical" evidence="1">
    <location>
        <begin position="43"/>
        <end position="63"/>
    </location>
</feature>
<accession>A0A934WMY1</accession>
<reference evidence="2" key="1">
    <citation type="journal article" date="2012" name="J. Microbiol. Biotechnol.">
        <title>Ramlibacter ginsenosidimutans sp. nov., with ginsenoside-converting activity.</title>
        <authorList>
            <person name="Wang L."/>
            <person name="An D.S."/>
            <person name="Kim S.G."/>
            <person name="Jin F.X."/>
            <person name="Kim S.C."/>
            <person name="Lee S.T."/>
            <person name="Im W.T."/>
        </authorList>
    </citation>
    <scope>NUCLEOTIDE SEQUENCE</scope>
    <source>
        <strain evidence="2">KACC 17527</strain>
    </source>
</reference>
<keyword evidence="1" id="KW-1133">Transmembrane helix</keyword>
<dbReference type="Proteomes" id="UP000630528">
    <property type="component" value="Unassembled WGS sequence"/>
</dbReference>
<dbReference type="EMBL" id="JAEPWM010000004">
    <property type="protein sequence ID" value="MBK6006963.1"/>
    <property type="molecule type" value="Genomic_DNA"/>
</dbReference>
<name>A0A934WMY1_9BURK</name>
<gene>
    <name evidence="2" type="ORF">JJB11_12750</name>
</gene>
<evidence type="ECO:0000256" key="1">
    <source>
        <dbReference type="SAM" id="Phobius"/>
    </source>
</evidence>
<feature type="transmembrane region" description="Helical" evidence="1">
    <location>
        <begin position="70"/>
        <end position="90"/>
    </location>
</feature>
<evidence type="ECO:0000313" key="3">
    <source>
        <dbReference type="Proteomes" id="UP000630528"/>
    </source>
</evidence>
<protein>
    <submittedName>
        <fullName evidence="2">Uncharacterized protein</fullName>
    </submittedName>
</protein>
<proteinExistence type="predicted"/>
<keyword evidence="3" id="KW-1185">Reference proteome</keyword>
<keyword evidence="1" id="KW-0472">Membrane</keyword>
<reference evidence="2" key="2">
    <citation type="submission" date="2021-01" db="EMBL/GenBank/DDBJ databases">
        <authorList>
            <person name="Kang M."/>
        </authorList>
    </citation>
    <scope>NUCLEOTIDE SEQUENCE</scope>
    <source>
        <strain evidence="2">KACC 17527</strain>
    </source>
</reference>